<dbReference type="RefSeq" id="WP_106198290.1">
    <property type="nucleotide sequence ID" value="NZ_JAXEIU010000040.1"/>
</dbReference>
<name>A0ABX5LML3_9BACT</name>
<gene>
    <name evidence="2" type="ORF">B0H50_11813</name>
</gene>
<dbReference type="EMBL" id="QGHD01000018">
    <property type="protein sequence ID" value="PWK95563.1"/>
    <property type="molecule type" value="Genomic_DNA"/>
</dbReference>
<feature type="transmembrane region" description="Helical" evidence="1">
    <location>
        <begin position="215"/>
        <end position="236"/>
    </location>
</feature>
<reference evidence="2 3" key="1">
    <citation type="submission" date="2018-05" db="EMBL/GenBank/DDBJ databases">
        <title>Animal gut microbial communities from fecal samples from Wisconsin, USA.</title>
        <authorList>
            <person name="Neumann A."/>
        </authorList>
    </citation>
    <scope>NUCLEOTIDE SEQUENCE [LARGE SCALE GENOMIC DNA]</scope>
    <source>
        <strain evidence="2 3">UWS4</strain>
    </source>
</reference>
<comment type="caution">
    <text evidence="2">The sequence shown here is derived from an EMBL/GenBank/DDBJ whole genome shotgun (WGS) entry which is preliminary data.</text>
</comment>
<keyword evidence="1" id="KW-0472">Membrane</keyword>
<feature type="transmembrane region" description="Helical" evidence="1">
    <location>
        <begin position="7"/>
        <end position="26"/>
    </location>
</feature>
<organism evidence="2 3">
    <name type="scientific">Hallerella porci</name>
    <dbReference type="NCBI Taxonomy" id="1945871"/>
    <lineage>
        <taxon>Bacteria</taxon>
        <taxon>Pseudomonadati</taxon>
        <taxon>Fibrobacterota</taxon>
        <taxon>Fibrobacteria</taxon>
        <taxon>Fibrobacterales</taxon>
        <taxon>Fibrobacteraceae</taxon>
        <taxon>Hallerella</taxon>
    </lineage>
</organism>
<evidence type="ECO:0000313" key="3">
    <source>
        <dbReference type="Proteomes" id="UP000245523"/>
    </source>
</evidence>
<keyword evidence="1" id="KW-0812">Transmembrane</keyword>
<proteinExistence type="predicted"/>
<protein>
    <submittedName>
        <fullName evidence="2">Uncharacterized protein</fullName>
    </submittedName>
</protein>
<keyword evidence="3" id="KW-1185">Reference proteome</keyword>
<sequence length="244" mass="27661">MKNNRVKFSVVYAVAFLLLGVFFFVFREEHICVWPKEPEYNPPRIYTDSREEGFSTAEFFESDSAVALRIVLNSGIYHPHAGVEFPMGRGMNALSLHGVDFSNMDSVIIRFRASSDIALVLGVTDPVASHIGDPLSLRPLRLDIPATRYYTEHRLSLAKIRPNKIWFDIHGVEPDSNLYMNHVVQVAVETGRGTLLGLPSEIEISHLEFFGPNRFVIGTSLVLFILFTGLYILGMIRYGRKKQR</sequence>
<evidence type="ECO:0000313" key="2">
    <source>
        <dbReference type="EMBL" id="PWK95563.1"/>
    </source>
</evidence>
<keyword evidence="1" id="KW-1133">Transmembrane helix</keyword>
<accession>A0ABX5LML3</accession>
<dbReference type="Proteomes" id="UP000245523">
    <property type="component" value="Unassembled WGS sequence"/>
</dbReference>
<evidence type="ECO:0000256" key="1">
    <source>
        <dbReference type="SAM" id="Phobius"/>
    </source>
</evidence>